<dbReference type="Pfam" id="PF20621">
    <property type="entry name" value="DUF6806"/>
    <property type="match status" value="1"/>
</dbReference>
<dbReference type="OrthoDB" id="8536242at2"/>
<protein>
    <submittedName>
        <fullName evidence="2">Uncharacterized protein</fullName>
    </submittedName>
</protein>
<sequence>MTNENDTPFEIHVHGQVFVRPDVNFSAIEEALKPMWRYAGARSLTAAAVGYYDEEPGIEFVARDHVLQMCWTVRGDDDFRQVIDEVCMNLNELADRGCVIEVTFYDRAFDEQMDEEDMSGHEDASRDDFFLLFVGPTPSAIMQVQRDLLVQDVVSLMERHFEANELTGVVAEIDRLFTNRFDALVNSLELGRPPRGEPGTGGPGHGPRRPRHLH</sequence>
<proteinExistence type="predicted"/>
<organism evidence="2 3">
    <name type="scientific">Lampropedia cohaerens</name>
    <dbReference type="NCBI Taxonomy" id="1610491"/>
    <lineage>
        <taxon>Bacteria</taxon>
        <taxon>Pseudomonadati</taxon>
        <taxon>Pseudomonadota</taxon>
        <taxon>Betaproteobacteria</taxon>
        <taxon>Burkholderiales</taxon>
        <taxon>Comamonadaceae</taxon>
        <taxon>Lampropedia</taxon>
    </lineage>
</organism>
<dbReference type="AlphaFoldDB" id="A0A0U1PZT7"/>
<evidence type="ECO:0000313" key="3">
    <source>
        <dbReference type="Proteomes" id="UP000050580"/>
    </source>
</evidence>
<name>A0A0U1PZT7_9BURK</name>
<dbReference type="STRING" id="1610491.AAV94_07620"/>
<gene>
    <name evidence="2" type="ORF">AAV94_07620</name>
</gene>
<dbReference type="EMBL" id="LBNQ01000023">
    <property type="protein sequence ID" value="KKW68019.1"/>
    <property type="molecule type" value="Genomic_DNA"/>
</dbReference>
<accession>A0A0U1PZT7</accession>
<dbReference type="RefSeq" id="WP_046741721.1">
    <property type="nucleotide sequence ID" value="NZ_LBNQ01000023.1"/>
</dbReference>
<evidence type="ECO:0000313" key="2">
    <source>
        <dbReference type="EMBL" id="KKW68019.1"/>
    </source>
</evidence>
<dbReference type="PATRIC" id="fig|1610491.3.peg.1617"/>
<dbReference type="Proteomes" id="UP000050580">
    <property type="component" value="Unassembled WGS sequence"/>
</dbReference>
<reference evidence="2 3" key="1">
    <citation type="submission" date="2015-05" db="EMBL/GenBank/DDBJ databases">
        <title>Draft genome sequence of Lampropedia sp. CT6, isolated from the microbial mat of a hot water spring, located at Manikaran, India.</title>
        <authorList>
            <person name="Tripathi C."/>
            <person name="Rani P."/>
            <person name="Mahato N.K."/>
            <person name="Lal R."/>
        </authorList>
    </citation>
    <scope>NUCLEOTIDE SEQUENCE [LARGE SCALE GENOMIC DNA]</scope>
    <source>
        <strain evidence="2 3">CT6</strain>
    </source>
</reference>
<comment type="caution">
    <text evidence="2">The sequence shown here is derived from an EMBL/GenBank/DDBJ whole genome shotgun (WGS) entry which is preliminary data.</text>
</comment>
<evidence type="ECO:0000256" key="1">
    <source>
        <dbReference type="SAM" id="MobiDB-lite"/>
    </source>
</evidence>
<feature type="region of interest" description="Disordered" evidence="1">
    <location>
        <begin position="189"/>
        <end position="214"/>
    </location>
</feature>
<dbReference type="InterPro" id="IPR046545">
    <property type="entry name" value="DUF6806"/>
</dbReference>
<keyword evidence="3" id="KW-1185">Reference proteome</keyword>